<dbReference type="EMBL" id="JH413840">
    <property type="protein sequence ID" value="EHL30015.1"/>
    <property type="molecule type" value="Genomic_DNA"/>
</dbReference>
<protein>
    <submittedName>
        <fullName evidence="1">Uncharacterized protein</fullName>
    </submittedName>
</protein>
<evidence type="ECO:0000313" key="2">
    <source>
        <dbReference type="Proteomes" id="UP000002770"/>
    </source>
</evidence>
<keyword evidence="2" id="KW-1185">Reference proteome</keyword>
<accession>G9ERU7</accession>
<gene>
    <name evidence="1" type="ORF">LDG_8015</name>
</gene>
<dbReference type="HOGENOM" id="CLU_2617652_0_0_6"/>
<dbReference type="STRING" id="658187.LDG_8015"/>
<dbReference type="InParanoid" id="G9ERU7"/>
<evidence type="ECO:0000313" key="1">
    <source>
        <dbReference type="EMBL" id="EHL30015.1"/>
    </source>
</evidence>
<reference evidence="1 2" key="1">
    <citation type="journal article" date="2011" name="BMC Genomics">
        <title>Insight into cross-talk between intra-amoebal pathogens.</title>
        <authorList>
            <person name="Gimenez G."/>
            <person name="Bertelli C."/>
            <person name="Moliner C."/>
            <person name="Robert C."/>
            <person name="Raoult D."/>
            <person name="Fournier P.E."/>
            <person name="Greub G."/>
        </authorList>
    </citation>
    <scope>NUCLEOTIDE SEQUENCE [LARGE SCALE GENOMIC DNA]</scope>
    <source>
        <strain evidence="1 2">LLAP12</strain>
    </source>
</reference>
<dbReference type="AlphaFoldDB" id="G9ERU7"/>
<name>G9ERU7_9GAMM</name>
<dbReference type="Proteomes" id="UP000002770">
    <property type="component" value="Unassembled WGS sequence"/>
</dbReference>
<proteinExistence type="predicted"/>
<sequence>MELIPQSMLAETNKSDLSIPEHLIHWLIEHRAGAVSFDDIKGILTISIDDPTNELLIEKIINHIKPYKAHFVLIDYSS</sequence>
<organism evidence="1 2">
    <name type="scientific">Legionella drancourtii LLAP12</name>
    <dbReference type="NCBI Taxonomy" id="658187"/>
    <lineage>
        <taxon>Bacteria</taxon>
        <taxon>Pseudomonadati</taxon>
        <taxon>Pseudomonadota</taxon>
        <taxon>Gammaproteobacteria</taxon>
        <taxon>Legionellales</taxon>
        <taxon>Legionellaceae</taxon>
        <taxon>Legionella</taxon>
    </lineage>
</organism>